<evidence type="ECO:0000256" key="6">
    <source>
        <dbReference type="ARBA" id="ARBA00013482"/>
    </source>
</evidence>
<evidence type="ECO:0000256" key="12">
    <source>
        <dbReference type="ARBA" id="ARBA00023136"/>
    </source>
</evidence>
<dbReference type="PANTHER" id="PTHR15224:SF1">
    <property type="entry name" value="NADH DEHYDROGENASE [UBIQUINONE] IRON-SULFUR PROTEIN 5"/>
    <property type="match status" value="1"/>
</dbReference>
<keyword evidence="9" id="KW-0999">Mitochondrion inner membrane</keyword>
<evidence type="ECO:0000256" key="2">
    <source>
        <dbReference type="ARBA" id="ARBA00004569"/>
    </source>
</evidence>
<evidence type="ECO:0000256" key="4">
    <source>
        <dbReference type="ARBA" id="ARBA00007372"/>
    </source>
</evidence>
<gene>
    <name evidence="18" type="ORF">P167DRAFT_603608</name>
</gene>
<evidence type="ECO:0000313" key="18">
    <source>
        <dbReference type="EMBL" id="RPB14941.1"/>
    </source>
</evidence>
<feature type="region of interest" description="Disordered" evidence="17">
    <location>
        <begin position="76"/>
        <end position="98"/>
    </location>
</feature>
<comment type="subunit">
    <text evidence="5">Mammalian complex I is composed of 45 different subunits. This is a component of the iron-sulfur (IP) fragment of the enzyme.</text>
</comment>
<dbReference type="EMBL" id="ML119115">
    <property type="protein sequence ID" value="RPB14941.1"/>
    <property type="molecule type" value="Genomic_DNA"/>
</dbReference>
<evidence type="ECO:0000256" key="14">
    <source>
        <dbReference type="ARBA" id="ARBA00031222"/>
    </source>
</evidence>
<sequence>MASGYGLHGGVGRCFPFWQDMLACYVMNTNSGSDEGKWKCAPQHDDYYECLHHKKELAKAKAIQSAYIRRAKTDPDFASGARPEGETDVKSLGLLGSK</sequence>
<feature type="disulfide bond" evidence="16">
    <location>
        <begin position="14"/>
        <end position="50"/>
    </location>
</feature>
<evidence type="ECO:0000256" key="3">
    <source>
        <dbReference type="ARBA" id="ARBA00004637"/>
    </source>
</evidence>
<dbReference type="Proteomes" id="UP000277580">
    <property type="component" value="Unassembled WGS sequence"/>
</dbReference>
<keyword evidence="19" id="KW-1185">Reference proteome</keyword>
<evidence type="ECO:0000256" key="15">
    <source>
        <dbReference type="ARBA" id="ARBA00032739"/>
    </source>
</evidence>
<evidence type="ECO:0000256" key="16">
    <source>
        <dbReference type="PIRSR" id="PIRSR619342-50"/>
    </source>
</evidence>
<dbReference type="AlphaFoldDB" id="A0A3N4L2V8"/>
<evidence type="ECO:0000256" key="11">
    <source>
        <dbReference type="ARBA" id="ARBA00023128"/>
    </source>
</evidence>
<comment type="subcellular location">
    <subcellularLocation>
        <location evidence="3">Mitochondrion inner membrane</location>
        <topology evidence="3">Peripheral membrane protein</topology>
    </subcellularLocation>
    <subcellularLocation>
        <location evidence="2">Mitochondrion intermembrane space</location>
    </subcellularLocation>
</comment>
<proteinExistence type="inferred from homology"/>
<protein>
    <recommendedName>
        <fullName evidence="6">NADH dehydrogenase [ubiquinone] iron-sulfur protein 5</fullName>
    </recommendedName>
    <alternativeName>
        <fullName evidence="14">Complex I-15 kDa</fullName>
    </alternativeName>
    <alternativeName>
        <fullName evidence="15">NADH-ubiquinone oxidoreductase 15 kDa subunit</fullName>
    </alternativeName>
</protein>
<keyword evidence="12" id="KW-0472">Membrane</keyword>
<reference evidence="18 19" key="1">
    <citation type="journal article" date="2018" name="Nat. Ecol. Evol.">
        <title>Pezizomycetes genomes reveal the molecular basis of ectomycorrhizal truffle lifestyle.</title>
        <authorList>
            <person name="Murat C."/>
            <person name="Payen T."/>
            <person name="Noel B."/>
            <person name="Kuo A."/>
            <person name="Morin E."/>
            <person name="Chen J."/>
            <person name="Kohler A."/>
            <person name="Krizsan K."/>
            <person name="Balestrini R."/>
            <person name="Da Silva C."/>
            <person name="Montanini B."/>
            <person name="Hainaut M."/>
            <person name="Levati E."/>
            <person name="Barry K.W."/>
            <person name="Belfiori B."/>
            <person name="Cichocki N."/>
            <person name="Clum A."/>
            <person name="Dockter R.B."/>
            <person name="Fauchery L."/>
            <person name="Guy J."/>
            <person name="Iotti M."/>
            <person name="Le Tacon F."/>
            <person name="Lindquist E.A."/>
            <person name="Lipzen A."/>
            <person name="Malagnac F."/>
            <person name="Mello A."/>
            <person name="Molinier V."/>
            <person name="Miyauchi S."/>
            <person name="Poulain J."/>
            <person name="Riccioni C."/>
            <person name="Rubini A."/>
            <person name="Sitrit Y."/>
            <person name="Splivallo R."/>
            <person name="Traeger S."/>
            <person name="Wang M."/>
            <person name="Zifcakova L."/>
            <person name="Wipf D."/>
            <person name="Zambonelli A."/>
            <person name="Paolocci F."/>
            <person name="Nowrousian M."/>
            <person name="Ottonello S."/>
            <person name="Baldrian P."/>
            <person name="Spatafora J.W."/>
            <person name="Henrissat B."/>
            <person name="Nagy L.G."/>
            <person name="Aury J.M."/>
            <person name="Wincker P."/>
            <person name="Grigoriev I.V."/>
            <person name="Bonfante P."/>
            <person name="Martin F.M."/>
        </authorList>
    </citation>
    <scope>NUCLEOTIDE SEQUENCE [LARGE SCALE GENOMIC DNA]</scope>
    <source>
        <strain evidence="18 19">CCBAS932</strain>
    </source>
</reference>
<dbReference type="PANTHER" id="PTHR15224">
    <property type="entry name" value="NADH DEHYDROGENASE [UBIQUINONE] IRON-SULFUR PROTEIN 5"/>
    <property type="match status" value="1"/>
</dbReference>
<dbReference type="CDD" id="cd24141">
    <property type="entry name" value="NDUFS5-like"/>
    <property type="match status" value="1"/>
</dbReference>
<keyword evidence="7" id="KW-0813">Transport</keyword>
<dbReference type="OrthoDB" id="9992197at2759"/>
<keyword evidence="13 16" id="KW-1015">Disulfide bond</keyword>
<feature type="disulfide bond" evidence="16">
    <location>
        <begin position="24"/>
        <end position="40"/>
    </location>
</feature>
<evidence type="ECO:0000256" key="17">
    <source>
        <dbReference type="SAM" id="MobiDB-lite"/>
    </source>
</evidence>
<dbReference type="InParanoid" id="A0A3N4L2V8"/>
<evidence type="ECO:0000256" key="13">
    <source>
        <dbReference type="ARBA" id="ARBA00023157"/>
    </source>
</evidence>
<evidence type="ECO:0000256" key="10">
    <source>
        <dbReference type="ARBA" id="ARBA00022982"/>
    </source>
</evidence>
<evidence type="ECO:0000256" key="1">
    <source>
        <dbReference type="ARBA" id="ARBA00003195"/>
    </source>
</evidence>
<dbReference type="GO" id="GO:0005743">
    <property type="term" value="C:mitochondrial inner membrane"/>
    <property type="evidence" value="ECO:0007669"/>
    <property type="project" value="UniProtKB-SubCell"/>
</dbReference>
<dbReference type="GO" id="GO:0005758">
    <property type="term" value="C:mitochondrial intermembrane space"/>
    <property type="evidence" value="ECO:0007669"/>
    <property type="project" value="UniProtKB-SubCell"/>
</dbReference>
<organism evidence="18 19">
    <name type="scientific">Morchella conica CCBAS932</name>
    <dbReference type="NCBI Taxonomy" id="1392247"/>
    <lineage>
        <taxon>Eukaryota</taxon>
        <taxon>Fungi</taxon>
        <taxon>Dikarya</taxon>
        <taxon>Ascomycota</taxon>
        <taxon>Pezizomycotina</taxon>
        <taxon>Pezizomycetes</taxon>
        <taxon>Pezizales</taxon>
        <taxon>Morchellaceae</taxon>
        <taxon>Morchella</taxon>
    </lineage>
</organism>
<evidence type="ECO:0000256" key="9">
    <source>
        <dbReference type="ARBA" id="ARBA00022792"/>
    </source>
</evidence>
<evidence type="ECO:0000256" key="8">
    <source>
        <dbReference type="ARBA" id="ARBA00022660"/>
    </source>
</evidence>
<dbReference type="STRING" id="1392247.A0A3N4L2V8"/>
<keyword evidence="10" id="KW-0249">Electron transport</keyword>
<keyword evidence="8" id="KW-0679">Respiratory chain</keyword>
<evidence type="ECO:0000256" key="7">
    <source>
        <dbReference type="ARBA" id="ARBA00022448"/>
    </source>
</evidence>
<evidence type="ECO:0000256" key="5">
    <source>
        <dbReference type="ARBA" id="ARBA00011261"/>
    </source>
</evidence>
<dbReference type="GO" id="GO:0032981">
    <property type="term" value="P:mitochondrial respiratory chain complex I assembly"/>
    <property type="evidence" value="ECO:0007669"/>
    <property type="project" value="TreeGrafter"/>
</dbReference>
<evidence type="ECO:0000313" key="19">
    <source>
        <dbReference type="Proteomes" id="UP000277580"/>
    </source>
</evidence>
<comment type="function">
    <text evidence="1">Accessory subunit of the mitochondrial membrane respiratory chain NADH dehydrogenase (Complex I), that is believed not to be involved in catalysis. Complex I functions in the transfer of electrons from NADH to the respiratory chain. The immediate electron acceptor for the enzyme is believed to be ubiquinone.</text>
</comment>
<accession>A0A3N4L2V8</accession>
<keyword evidence="11" id="KW-0496">Mitochondrion</keyword>
<dbReference type="InterPro" id="IPR019342">
    <property type="entry name" value="NADH_UbQ_OxRdtase_FeS-su5"/>
</dbReference>
<comment type="similarity">
    <text evidence="4">Belongs to the complex I NDUFS5 subunit family.</text>
</comment>
<name>A0A3N4L2V8_9PEZI</name>